<evidence type="ECO:0000259" key="7">
    <source>
        <dbReference type="Pfam" id="PF04138"/>
    </source>
</evidence>
<dbReference type="Pfam" id="PF00535">
    <property type="entry name" value="Glycos_transf_2"/>
    <property type="match status" value="1"/>
</dbReference>
<dbReference type="RefSeq" id="WP_173081513.1">
    <property type="nucleotide sequence ID" value="NZ_BLTE01000002.1"/>
</dbReference>
<dbReference type="SUPFAM" id="SSF53448">
    <property type="entry name" value="Nucleotide-diphospho-sugar transferases"/>
    <property type="match status" value="1"/>
</dbReference>
<feature type="transmembrane region" description="Helical" evidence="5">
    <location>
        <begin position="288"/>
        <end position="313"/>
    </location>
</feature>
<dbReference type="GO" id="GO:0000271">
    <property type="term" value="P:polysaccharide biosynthetic process"/>
    <property type="evidence" value="ECO:0007669"/>
    <property type="project" value="InterPro"/>
</dbReference>
<accession>A0A6V8LT14</accession>
<comment type="subcellular location">
    <subcellularLocation>
        <location evidence="1">Membrane</location>
        <topology evidence="1">Multi-pass membrane protein</topology>
    </subcellularLocation>
</comment>
<feature type="transmembrane region" description="Helical" evidence="5">
    <location>
        <begin position="256"/>
        <end position="276"/>
    </location>
</feature>
<dbReference type="Proteomes" id="UP000494245">
    <property type="component" value="Unassembled WGS sequence"/>
</dbReference>
<dbReference type="Pfam" id="PF04138">
    <property type="entry name" value="GtrA_DPMS_TM"/>
    <property type="match status" value="1"/>
</dbReference>
<keyword evidence="9" id="KW-1185">Reference proteome</keyword>
<feature type="domain" description="GtrA/DPMS transmembrane" evidence="7">
    <location>
        <begin position="227"/>
        <end position="341"/>
    </location>
</feature>
<keyword evidence="2 5" id="KW-0812">Transmembrane</keyword>
<evidence type="ECO:0000256" key="2">
    <source>
        <dbReference type="ARBA" id="ARBA00022692"/>
    </source>
</evidence>
<keyword evidence="3 5" id="KW-1133">Transmembrane helix</keyword>
<dbReference type="GO" id="GO:0016020">
    <property type="term" value="C:membrane"/>
    <property type="evidence" value="ECO:0007669"/>
    <property type="project" value="UniProtKB-SubCell"/>
</dbReference>
<dbReference type="InterPro" id="IPR050256">
    <property type="entry name" value="Glycosyltransferase_2"/>
</dbReference>
<keyword evidence="4 5" id="KW-0472">Membrane</keyword>
<evidence type="ECO:0000256" key="5">
    <source>
        <dbReference type="SAM" id="Phobius"/>
    </source>
</evidence>
<reference evidence="8 9" key="2">
    <citation type="submission" date="2020-05" db="EMBL/GenBank/DDBJ databases">
        <title>Draft genome sequence of Desulfovibrio sp. strainFSS-1.</title>
        <authorList>
            <person name="Shimoshige H."/>
            <person name="Kobayashi H."/>
            <person name="Maekawa T."/>
        </authorList>
    </citation>
    <scope>NUCLEOTIDE SEQUENCE [LARGE SCALE GENOMIC DNA]</scope>
    <source>
        <strain evidence="8 9">SIID29052-01</strain>
    </source>
</reference>
<feature type="transmembrane region" description="Helical" evidence="5">
    <location>
        <begin position="319"/>
        <end position="340"/>
    </location>
</feature>
<dbReference type="InterPro" id="IPR007267">
    <property type="entry name" value="GtrA_DPMS_TM"/>
</dbReference>
<comment type="caution">
    <text evidence="8">The sequence shown here is derived from an EMBL/GenBank/DDBJ whole genome shotgun (WGS) entry which is preliminary data.</text>
</comment>
<gene>
    <name evidence="8" type="ORF">NNJEOMEG_00784</name>
</gene>
<organism evidence="8 9">
    <name type="scientific">Fundidesulfovibrio magnetotacticus</name>
    <dbReference type="NCBI Taxonomy" id="2730080"/>
    <lineage>
        <taxon>Bacteria</taxon>
        <taxon>Pseudomonadati</taxon>
        <taxon>Thermodesulfobacteriota</taxon>
        <taxon>Desulfovibrionia</taxon>
        <taxon>Desulfovibrionales</taxon>
        <taxon>Desulfovibrionaceae</taxon>
        <taxon>Fundidesulfovibrio</taxon>
    </lineage>
</organism>
<dbReference type="InterPro" id="IPR001173">
    <property type="entry name" value="Glyco_trans_2-like"/>
</dbReference>
<evidence type="ECO:0000256" key="4">
    <source>
        <dbReference type="ARBA" id="ARBA00023136"/>
    </source>
</evidence>
<proteinExistence type="predicted"/>
<evidence type="ECO:0000256" key="3">
    <source>
        <dbReference type="ARBA" id="ARBA00022989"/>
    </source>
</evidence>
<sequence>MPQLIALIPAYKPSPEVVRIASELAASGLFGEVVAVDDGSGPESSAIFDALAALPGVTLLRHAVNLGKGAALKTGFNHVLCNHPHCAGVVTLDADGQHLTADALAVGRSLLEHPDALVLGVRAFSGDVPLRSRFGNECTRRIFAFLTGRSVSDTQTGLRGIPRALLAPLLRIAATRYDFELEMLVRAVEGKIELVETPISTVYLEGNASSHFNPLLDSFKVYFVFTRFLSVSLVSFLGDYLLYVILLAVFRPDPVVLHVVLRAFTSLGNFVLNKYYVFKSDRPFMREYVAYLVTAGVVLLVTTSLMVLFTGYYGLSPALVKPLAELFGFFTSFAVQRLLVFGEDRDNA</sequence>
<evidence type="ECO:0000259" key="6">
    <source>
        <dbReference type="Pfam" id="PF00535"/>
    </source>
</evidence>
<dbReference type="PANTHER" id="PTHR48090">
    <property type="entry name" value="UNDECAPRENYL-PHOSPHATE 4-DEOXY-4-FORMAMIDO-L-ARABINOSE TRANSFERASE-RELATED"/>
    <property type="match status" value="1"/>
</dbReference>
<dbReference type="Gene3D" id="3.90.550.10">
    <property type="entry name" value="Spore Coat Polysaccharide Biosynthesis Protein SpsA, Chain A"/>
    <property type="match status" value="1"/>
</dbReference>
<feature type="domain" description="Glycosyltransferase 2-like" evidence="6">
    <location>
        <begin position="8"/>
        <end position="165"/>
    </location>
</feature>
<dbReference type="PANTHER" id="PTHR48090:SF7">
    <property type="entry name" value="RFBJ PROTEIN"/>
    <property type="match status" value="1"/>
</dbReference>
<dbReference type="InterPro" id="IPR029044">
    <property type="entry name" value="Nucleotide-diphossugar_trans"/>
</dbReference>
<dbReference type="CDD" id="cd04179">
    <property type="entry name" value="DPM_DPG-synthase_like"/>
    <property type="match status" value="1"/>
</dbReference>
<dbReference type="AlphaFoldDB" id="A0A6V8LT14"/>
<name>A0A6V8LT14_9BACT</name>
<reference evidence="8 9" key="1">
    <citation type="submission" date="2020-04" db="EMBL/GenBank/DDBJ databases">
        <authorList>
            <consortium name="Desulfovibrio sp. FSS-1 genome sequencing consortium"/>
            <person name="Shimoshige H."/>
            <person name="Kobayashi H."/>
            <person name="Maekawa T."/>
        </authorList>
    </citation>
    <scope>NUCLEOTIDE SEQUENCE [LARGE SCALE GENOMIC DNA]</scope>
    <source>
        <strain evidence="8 9">SIID29052-01</strain>
    </source>
</reference>
<protein>
    <recommendedName>
        <fullName evidence="10">Glycosyltransferase</fullName>
    </recommendedName>
</protein>
<evidence type="ECO:0000256" key="1">
    <source>
        <dbReference type="ARBA" id="ARBA00004141"/>
    </source>
</evidence>
<evidence type="ECO:0000313" key="8">
    <source>
        <dbReference type="EMBL" id="GFK92956.1"/>
    </source>
</evidence>
<evidence type="ECO:0008006" key="10">
    <source>
        <dbReference type="Google" id="ProtNLM"/>
    </source>
</evidence>
<dbReference type="EMBL" id="BLTE01000002">
    <property type="protein sequence ID" value="GFK92956.1"/>
    <property type="molecule type" value="Genomic_DNA"/>
</dbReference>
<feature type="transmembrane region" description="Helical" evidence="5">
    <location>
        <begin position="228"/>
        <end position="250"/>
    </location>
</feature>
<evidence type="ECO:0000313" key="9">
    <source>
        <dbReference type="Proteomes" id="UP000494245"/>
    </source>
</evidence>